<feature type="region of interest" description="Disordered" evidence="1">
    <location>
        <begin position="20"/>
        <end position="59"/>
    </location>
</feature>
<gene>
    <name evidence="2" type="ORF">DSCA_31160</name>
</gene>
<reference evidence="2 3" key="1">
    <citation type="submission" date="2019-11" db="EMBL/GenBank/DDBJ databases">
        <title>Comparative genomics of hydrocarbon-degrading Desulfosarcina strains.</title>
        <authorList>
            <person name="Watanabe M."/>
            <person name="Kojima H."/>
            <person name="Fukui M."/>
        </authorList>
    </citation>
    <scope>NUCLEOTIDE SEQUENCE [LARGE SCALE GENOMIC DNA]</scope>
    <source>
        <strain evidence="2 3">PL12</strain>
    </source>
</reference>
<dbReference type="KEGG" id="dalk:DSCA_31160"/>
<sequence length="77" mass="8271">MDYRVNVLKEENGLDVAIPKSTTPVHAGVGAASSREKRAAQDGGNKRNTPRQRKATGAFGSVCQVPAETGIRRYWSG</sequence>
<evidence type="ECO:0000313" key="2">
    <source>
        <dbReference type="EMBL" id="BBO69186.1"/>
    </source>
</evidence>
<dbReference type="EMBL" id="AP021874">
    <property type="protein sequence ID" value="BBO69186.1"/>
    <property type="molecule type" value="Genomic_DNA"/>
</dbReference>
<evidence type="ECO:0000256" key="1">
    <source>
        <dbReference type="SAM" id="MobiDB-lite"/>
    </source>
</evidence>
<name>A0A5K7YJ40_9BACT</name>
<keyword evidence="3" id="KW-1185">Reference proteome</keyword>
<protein>
    <submittedName>
        <fullName evidence="2">Uncharacterized protein</fullName>
    </submittedName>
</protein>
<dbReference type="Proteomes" id="UP000427906">
    <property type="component" value="Chromosome"/>
</dbReference>
<evidence type="ECO:0000313" key="3">
    <source>
        <dbReference type="Proteomes" id="UP000427906"/>
    </source>
</evidence>
<accession>A0A5K7YJ40</accession>
<dbReference type="AlphaFoldDB" id="A0A5K7YJ40"/>
<organism evidence="2 3">
    <name type="scientific">Desulfosarcina alkanivorans</name>
    <dbReference type="NCBI Taxonomy" id="571177"/>
    <lineage>
        <taxon>Bacteria</taxon>
        <taxon>Pseudomonadati</taxon>
        <taxon>Thermodesulfobacteriota</taxon>
        <taxon>Desulfobacteria</taxon>
        <taxon>Desulfobacterales</taxon>
        <taxon>Desulfosarcinaceae</taxon>
        <taxon>Desulfosarcina</taxon>
    </lineage>
</organism>
<proteinExistence type="predicted"/>